<feature type="signal peptide" evidence="2">
    <location>
        <begin position="1"/>
        <end position="21"/>
    </location>
</feature>
<gene>
    <name evidence="3" type="ORF">RKE40_23380</name>
</gene>
<evidence type="ECO:0000313" key="3">
    <source>
        <dbReference type="EMBL" id="MDU0342849.1"/>
    </source>
</evidence>
<evidence type="ECO:0000256" key="2">
    <source>
        <dbReference type="SAM" id="SignalP"/>
    </source>
</evidence>
<dbReference type="Proteomes" id="UP001254257">
    <property type="component" value="Unassembled WGS sequence"/>
</dbReference>
<accession>A0ABU3SDI2</accession>
<evidence type="ECO:0000313" key="4">
    <source>
        <dbReference type="Proteomes" id="UP001254257"/>
    </source>
</evidence>
<comment type="caution">
    <text evidence="3">The sequence shown here is derived from an EMBL/GenBank/DDBJ whole genome shotgun (WGS) entry which is preliminary data.</text>
</comment>
<proteinExistence type="predicted"/>
<dbReference type="RefSeq" id="WP_316020603.1">
    <property type="nucleotide sequence ID" value="NZ_JAWDID010000050.1"/>
</dbReference>
<keyword evidence="4" id="KW-1185">Reference proteome</keyword>
<evidence type="ECO:0000256" key="1">
    <source>
        <dbReference type="SAM" id="MobiDB-lite"/>
    </source>
</evidence>
<dbReference type="EMBL" id="JAWDID010000050">
    <property type="protein sequence ID" value="MDU0342849.1"/>
    <property type="molecule type" value="Genomic_DNA"/>
</dbReference>
<organism evidence="3 4">
    <name type="scientific">Bosea rubneri</name>
    <dbReference type="NCBI Taxonomy" id="3075434"/>
    <lineage>
        <taxon>Bacteria</taxon>
        <taxon>Pseudomonadati</taxon>
        <taxon>Pseudomonadota</taxon>
        <taxon>Alphaproteobacteria</taxon>
        <taxon>Hyphomicrobiales</taxon>
        <taxon>Boseaceae</taxon>
        <taxon>Bosea</taxon>
    </lineage>
</organism>
<keyword evidence="2" id="KW-0732">Signal</keyword>
<feature type="region of interest" description="Disordered" evidence="1">
    <location>
        <begin position="94"/>
        <end position="115"/>
    </location>
</feature>
<feature type="chain" id="PRO_5047179866" evidence="2">
    <location>
        <begin position="22"/>
        <end position="160"/>
    </location>
</feature>
<name>A0ABU3SDI2_9HYPH</name>
<sequence>MQILLALIFGCLVASSSGARAQALGQEALAGYSIASHYEEVLEFPNGNFVRQIWRDRLYFSTKGRIFHKFALESGHPASDRAFEAISGEGGGGGFRWNGNGVSRPWRSPRGGTGTQSFHISAQAGGYSCRMSLERFGMRLTARPVSQSCRVTKGNILASD</sequence>
<reference evidence="3 4" key="1">
    <citation type="submission" date="2023-09" db="EMBL/GenBank/DDBJ databases">
        <title>Whole genome shotgun sequencing (WGS) of Bosea sp. ZW T0_25, isolated from stored onions (Allium cepa).</title>
        <authorList>
            <person name="Stoll D.A."/>
            <person name="Huch M."/>
        </authorList>
    </citation>
    <scope>NUCLEOTIDE SEQUENCE [LARGE SCALE GENOMIC DNA]</scope>
    <source>
        <strain evidence="3 4">ZW T0_25</strain>
    </source>
</reference>
<protein>
    <submittedName>
        <fullName evidence="3">Uncharacterized protein</fullName>
    </submittedName>
</protein>